<dbReference type="Pfam" id="PF20720">
    <property type="entry name" value="nSTAND3"/>
    <property type="match status" value="1"/>
</dbReference>
<dbReference type="Proteomes" id="UP000596742">
    <property type="component" value="Unassembled WGS sequence"/>
</dbReference>
<feature type="domain" description="Novel STAND NTPase 3" evidence="1">
    <location>
        <begin position="241"/>
        <end position="362"/>
    </location>
</feature>
<name>A0A8B6DPE6_MYTGA</name>
<proteinExistence type="predicted"/>
<comment type="caution">
    <text evidence="2">The sequence shown here is derived from an EMBL/GenBank/DDBJ whole genome shotgun (WGS) entry which is preliminary data.</text>
</comment>
<reference evidence="2" key="1">
    <citation type="submission" date="2018-11" db="EMBL/GenBank/DDBJ databases">
        <authorList>
            <person name="Alioto T."/>
            <person name="Alioto T."/>
        </authorList>
    </citation>
    <scope>NUCLEOTIDE SEQUENCE</scope>
</reference>
<dbReference type="AlphaFoldDB" id="A0A8B6DPE6"/>
<dbReference type="InterPro" id="IPR027417">
    <property type="entry name" value="P-loop_NTPase"/>
</dbReference>
<dbReference type="Gene3D" id="3.40.50.300">
    <property type="entry name" value="P-loop containing nucleotide triphosphate hydrolases"/>
    <property type="match status" value="1"/>
</dbReference>
<organism evidence="2 3">
    <name type="scientific">Mytilus galloprovincialis</name>
    <name type="common">Mediterranean mussel</name>
    <dbReference type="NCBI Taxonomy" id="29158"/>
    <lineage>
        <taxon>Eukaryota</taxon>
        <taxon>Metazoa</taxon>
        <taxon>Spiralia</taxon>
        <taxon>Lophotrochozoa</taxon>
        <taxon>Mollusca</taxon>
        <taxon>Bivalvia</taxon>
        <taxon>Autobranchia</taxon>
        <taxon>Pteriomorphia</taxon>
        <taxon>Mytilida</taxon>
        <taxon>Mytiloidea</taxon>
        <taxon>Mytilidae</taxon>
        <taxon>Mytilinae</taxon>
        <taxon>Mytilus</taxon>
    </lineage>
</organism>
<protein>
    <recommendedName>
        <fullName evidence="1">Novel STAND NTPase 3 domain-containing protein</fullName>
    </recommendedName>
</protein>
<sequence>MALNAYVNIVVIKVYLTTAFNIRCPNPLERYVRSKALCKDAQNYTCLFDENPMSYSESCYVKFDFQRPGYRVTLRTNRHAEACSDDLYQPVIFFSNESSNCEWKKSFCRKEGQQVSSNGTIKTDRQCRCNYDDGYTFVAEPKDVCSCVPSVEDCSCYRKPCSTKQSISPDHHCIDNFTWTQNFTCLSISGEAPVVELRVLNVTVSSNYTEASYIQGGLNTTFSFLKEGTEHTERNNKHELYFESDDIKIVIGKLTATNCLLLWGEAGCGKTTVLCKIADYYENYLGYKRITCYEPSEIFDQQFIREKCIFVIDDIFGRFVFSYEKFLRLKELEISLKKILEGNTMKLLMTCSSVAFRTEYVKQIYLFIDNTFELTKTSSLQYNKDTDLKYLLKLSKQTPPPSIDIKSEAEKLRNSNYEAWCCLFICIIKQGCIDETDLISDDDDMMDKIKSNVCTKLNIHISPKQFKKYLVSLTGPFLKKEKMLFLIKETSVFEVLAVYFGQELKDVFIQCADPEVITQHCCLTSCPDSKPNGIFCIQVDTANEELYFRRIKEQLLDKFLSEVFSVRQMDSQSYRNRLAVFLKDLNQNDLNQISNSTCKINNTETALTLTRRYVKINNIFREAIIKTCQ</sequence>
<keyword evidence="3" id="KW-1185">Reference proteome</keyword>
<dbReference type="OrthoDB" id="10386651at2759"/>
<dbReference type="InterPro" id="IPR049050">
    <property type="entry name" value="nSTAND3"/>
</dbReference>
<evidence type="ECO:0000259" key="1">
    <source>
        <dbReference type="Pfam" id="PF20720"/>
    </source>
</evidence>
<gene>
    <name evidence="2" type="ORF">MGAL_10B091607</name>
</gene>
<accession>A0A8B6DPE6</accession>
<dbReference type="SUPFAM" id="SSF52540">
    <property type="entry name" value="P-loop containing nucleoside triphosphate hydrolases"/>
    <property type="match status" value="1"/>
</dbReference>
<evidence type="ECO:0000313" key="2">
    <source>
        <dbReference type="EMBL" id="VDI23187.1"/>
    </source>
</evidence>
<dbReference type="EMBL" id="UYJE01003886">
    <property type="protein sequence ID" value="VDI23187.1"/>
    <property type="molecule type" value="Genomic_DNA"/>
</dbReference>
<evidence type="ECO:0000313" key="3">
    <source>
        <dbReference type="Proteomes" id="UP000596742"/>
    </source>
</evidence>